<feature type="domain" description="DUF6857" evidence="3">
    <location>
        <begin position="377"/>
        <end position="697"/>
    </location>
</feature>
<gene>
    <name evidence="4" type="ORF">M5K25_013104</name>
</gene>
<evidence type="ECO:0000313" key="5">
    <source>
        <dbReference type="Proteomes" id="UP001552299"/>
    </source>
</evidence>
<feature type="domain" description="DUF936" evidence="2">
    <location>
        <begin position="4"/>
        <end position="120"/>
    </location>
</feature>
<evidence type="ECO:0000259" key="3">
    <source>
        <dbReference type="Pfam" id="PF21647"/>
    </source>
</evidence>
<dbReference type="PANTHER" id="PTHR31928">
    <property type="entry name" value="EXPRESSED PROTEIN"/>
    <property type="match status" value="1"/>
</dbReference>
<dbReference type="InterPro" id="IPR010341">
    <property type="entry name" value="DUF936_pln"/>
</dbReference>
<feature type="region of interest" description="Disordered" evidence="1">
    <location>
        <begin position="261"/>
        <end position="341"/>
    </location>
</feature>
<feature type="compositionally biased region" description="Basic and acidic residues" evidence="1">
    <location>
        <begin position="277"/>
        <end position="303"/>
    </location>
</feature>
<protein>
    <submittedName>
        <fullName evidence="4">Uncharacterized protein</fullName>
    </submittedName>
</protein>
<proteinExistence type="predicted"/>
<accession>A0ABD0UZN3</accession>
<dbReference type="InterPro" id="IPR048297">
    <property type="entry name" value="DUF936_dom_pln"/>
</dbReference>
<name>A0ABD0UZN3_DENTH</name>
<dbReference type="Pfam" id="PF21647">
    <property type="entry name" value="DUF6857"/>
    <property type="match status" value="1"/>
</dbReference>
<evidence type="ECO:0000313" key="4">
    <source>
        <dbReference type="EMBL" id="KAL0917990.1"/>
    </source>
</evidence>
<sequence length="724" mass="77650">MATLVPGVLIKLLQHMNTDVKIAGEHRSSLLQVVSIVPALAGGELFSKQGFYLKVSDSSHATYVSIPDEHDDLILSDKIQLGQFIYVDRLEAAMPVPVLRGVRPVPGRHPCVGSPEDLVATRPLTFLNSSKDTVSPSLGKEKTNSVKVDRTTKVEVMEKKKASLSQSTSSLSNLSLSNAVGKKHKIYEKSNSMSSRSIPSSPTSCHSVPSSFDKLSNGAKQHSKVKVPENPSSTRMNLLERAASVLRATAAGRKSFAGSSVVNLVPGIDPGPKSLRKSWEGNVETKGRDSSNSRPLKTEKKSEACSSTFSRRLSMPVERQLPKEDSRAQTPLKKGNLNEHLEDADKSVKTRISTVKKTSDVTITNNISPGGLVKVSSSSKRWTDGSVSWASLPLPLVKLGKEVMRYRDAAQLAAIEALQEASATESLVRCLSIYAELSSMAKEDNPQPVVEQFLSLHSNLAGAGLVSESLKASRACRCSSPDQSPASSTTIIPEDTARLSSENHCRAMAWVNAALGTDLSPLSLYTHKSQSLSSSATPQRAVVVLDSTVKVTAPSSKAKQRAPVTATKAGKQRPATVTVSPPARQWEKGGGLEEGVELARALEEEAKNWFVRFVERFLDGEASGVSRLPWDRELVAGMLSHLKKVNDWLDSVGKRDDLGEEDGLQSKTGGLPQETVERLRKKIYEYLLTHVESAAVALGGGGGGGGGGPGTLSAAITERKGRKS</sequence>
<comment type="caution">
    <text evidence="4">The sequence shown here is derived from an EMBL/GenBank/DDBJ whole genome shotgun (WGS) entry which is preliminary data.</text>
</comment>
<dbReference type="EMBL" id="JANQDX010000010">
    <property type="protein sequence ID" value="KAL0917990.1"/>
    <property type="molecule type" value="Genomic_DNA"/>
</dbReference>
<evidence type="ECO:0000256" key="1">
    <source>
        <dbReference type="SAM" id="MobiDB-lite"/>
    </source>
</evidence>
<dbReference type="InterPro" id="IPR049172">
    <property type="entry name" value="DUF6857_pln"/>
</dbReference>
<organism evidence="4 5">
    <name type="scientific">Dendrobium thyrsiflorum</name>
    <name type="common">Pinecone-like raceme dendrobium</name>
    <name type="synonym">Orchid</name>
    <dbReference type="NCBI Taxonomy" id="117978"/>
    <lineage>
        <taxon>Eukaryota</taxon>
        <taxon>Viridiplantae</taxon>
        <taxon>Streptophyta</taxon>
        <taxon>Embryophyta</taxon>
        <taxon>Tracheophyta</taxon>
        <taxon>Spermatophyta</taxon>
        <taxon>Magnoliopsida</taxon>
        <taxon>Liliopsida</taxon>
        <taxon>Asparagales</taxon>
        <taxon>Orchidaceae</taxon>
        <taxon>Epidendroideae</taxon>
        <taxon>Malaxideae</taxon>
        <taxon>Dendrobiinae</taxon>
        <taxon>Dendrobium</taxon>
    </lineage>
</organism>
<evidence type="ECO:0000259" key="2">
    <source>
        <dbReference type="Pfam" id="PF06075"/>
    </source>
</evidence>
<dbReference type="PANTHER" id="PTHR31928:SF4">
    <property type="entry name" value="OS08G0541500 PROTEIN"/>
    <property type="match status" value="1"/>
</dbReference>
<feature type="region of interest" description="Disordered" evidence="1">
    <location>
        <begin position="189"/>
        <end position="233"/>
    </location>
</feature>
<feature type="region of interest" description="Disordered" evidence="1">
    <location>
        <begin position="698"/>
        <end position="724"/>
    </location>
</feature>
<dbReference type="Pfam" id="PF06075">
    <property type="entry name" value="DUF936"/>
    <property type="match status" value="1"/>
</dbReference>
<feature type="region of interest" description="Disordered" evidence="1">
    <location>
        <begin position="554"/>
        <end position="576"/>
    </location>
</feature>
<feature type="compositionally biased region" description="Low complexity" evidence="1">
    <location>
        <begin position="190"/>
        <end position="211"/>
    </location>
</feature>
<dbReference type="AlphaFoldDB" id="A0ABD0UZN3"/>
<reference evidence="4 5" key="1">
    <citation type="journal article" date="2024" name="Plant Biotechnol. J.">
        <title>Dendrobium thyrsiflorum genome and its molecular insights into genes involved in important horticultural traits.</title>
        <authorList>
            <person name="Chen B."/>
            <person name="Wang J.Y."/>
            <person name="Zheng P.J."/>
            <person name="Li K.L."/>
            <person name="Liang Y.M."/>
            <person name="Chen X.F."/>
            <person name="Zhang C."/>
            <person name="Zhao X."/>
            <person name="He X."/>
            <person name="Zhang G.Q."/>
            <person name="Liu Z.J."/>
            <person name="Xu Q."/>
        </authorList>
    </citation>
    <scope>NUCLEOTIDE SEQUENCE [LARGE SCALE GENOMIC DNA]</scope>
    <source>
        <strain evidence="4">GZMU011</strain>
    </source>
</reference>
<feature type="compositionally biased region" description="Gly residues" evidence="1">
    <location>
        <begin position="698"/>
        <end position="710"/>
    </location>
</feature>
<dbReference type="Proteomes" id="UP001552299">
    <property type="component" value="Unassembled WGS sequence"/>
</dbReference>
<keyword evidence="5" id="KW-1185">Reference proteome</keyword>